<dbReference type="PANTHER" id="PTHR36001">
    <property type="entry name" value="CTAGE FAMILY PROTEIN-RELATED"/>
    <property type="match status" value="1"/>
</dbReference>
<evidence type="ECO:0000313" key="2">
    <source>
        <dbReference type="EMBL" id="TVU01666.1"/>
    </source>
</evidence>
<dbReference type="EMBL" id="RWGY01000408">
    <property type="protein sequence ID" value="TVU01666.1"/>
    <property type="molecule type" value="Genomic_DNA"/>
</dbReference>
<keyword evidence="1" id="KW-0175">Coiled coil</keyword>
<organism evidence="2 3">
    <name type="scientific">Eragrostis curvula</name>
    <name type="common">weeping love grass</name>
    <dbReference type="NCBI Taxonomy" id="38414"/>
    <lineage>
        <taxon>Eukaryota</taxon>
        <taxon>Viridiplantae</taxon>
        <taxon>Streptophyta</taxon>
        <taxon>Embryophyta</taxon>
        <taxon>Tracheophyta</taxon>
        <taxon>Spermatophyta</taxon>
        <taxon>Magnoliopsida</taxon>
        <taxon>Liliopsida</taxon>
        <taxon>Poales</taxon>
        <taxon>Poaceae</taxon>
        <taxon>PACMAD clade</taxon>
        <taxon>Chloridoideae</taxon>
        <taxon>Eragrostideae</taxon>
        <taxon>Eragrostidinae</taxon>
        <taxon>Eragrostis</taxon>
    </lineage>
</organism>
<dbReference type="PANTHER" id="PTHR36001:SF2">
    <property type="entry name" value="CTAGE FAMILY PROTEIN-RELATED"/>
    <property type="match status" value="1"/>
</dbReference>
<protein>
    <submittedName>
        <fullName evidence="2">Uncharacterized protein</fullName>
    </submittedName>
</protein>
<sequence length="96" mass="10270">MAASAAGGESQKQLLSIIRDFASEKSQRRAGFRFLRRRLADSRAAADAALEELDAAKRAREEAEQELRGSQVQAAIAAASIQALEVPPHPGPESTI</sequence>
<dbReference type="Gramene" id="TVU01666">
    <property type="protein sequence ID" value="TVU01666"/>
    <property type="gene ID" value="EJB05_52869"/>
</dbReference>
<dbReference type="InterPro" id="IPR053327">
    <property type="entry name" value="KIP"/>
</dbReference>
<gene>
    <name evidence="2" type="ORF">EJB05_52869</name>
</gene>
<dbReference type="AlphaFoldDB" id="A0A5J9SRS5"/>
<evidence type="ECO:0000256" key="1">
    <source>
        <dbReference type="SAM" id="Coils"/>
    </source>
</evidence>
<proteinExistence type="predicted"/>
<keyword evidence="3" id="KW-1185">Reference proteome</keyword>
<name>A0A5J9SRS5_9POAL</name>
<dbReference type="Proteomes" id="UP000324897">
    <property type="component" value="Unassembled WGS sequence"/>
</dbReference>
<feature type="coiled-coil region" evidence="1">
    <location>
        <begin position="39"/>
        <end position="73"/>
    </location>
</feature>
<accession>A0A5J9SRS5</accession>
<evidence type="ECO:0000313" key="3">
    <source>
        <dbReference type="Proteomes" id="UP000324897"/>
    </source>
</evidence>
<reference evidence="2 3" key="1">
    <citation type="journal article" date="2019" name="Sci. Rep.">
        <title>A high-quality genome of Eragrostis curvula grass provides insights into Poaceae evolution and supports new strategies to enhance forage quality.</title>
        <authorList>
            <person name="Carballo J."/>
            <person name="Santos B.A.C.M."/>
            <person name="Zappacosta D."/>
            <person name="Garbus I."/>
            <person name="Selva J.P."/>
            <person name="Gallo C.A."/>
            <person name="Diaz A."/>
            <person name="Albertini E."/>
            <person name="Caccamo M."/>
            <person name="Echenique V."/>
        </authorList>
    </citation>
    <scope>NUCLEOTIDE SEQUENCE [LARGE SCALE GENOMIC DNA]</scope>
    <source>
        <strain evidence="3">cv. Victoria</strain>
        <tissue evidence="2">Leaf</tissue>
    </source>
</reference>
<comment type="caution">
    <text evidence="2">The sequence shown here is derived from an EMBL/GenBank/DDBJ whole genome shotgun (WGS) entry which is preliminary data.</text>
</comment>